<comment type="caution">
    <text evidence="1">The sequence shown here is derived from an EMBL/GenBank/DDBJ whole genome shotgun (WGS) entry which is preliminary data.</text>
</comment>
<dbReference type="EMBL" id="JBHRSL010000010">
    <property type="protein sequence ID" value="MFC3052465.1"/>
    <property type="molecule type" value="Genomic_DNA"/>
</dbReference>
<reference evidence="2" key="1">
    <citation type="journal article" date="2019" name="Int. J. Syst. Evol. Microbiol.">
        <title>The Global Catalogue of Microorganisms (GCM) 10K type strain sequencing project: providing services to taxonomists for standard genome sequencing and annotation.</title>
        <authorList>
            <consortium name="The Broad Institute Genomics Platform"/>
            <consortium name="The Broad Institute Genome Sequencing Center for Infectious Disease"/>
            <person name="Wu L."/>
            <person name="Ma J."/>
        </authorList>
    </citation>
    <scope>NUCLEOTIDE SEQUENCE [LARGE SCALE GENOMIC DNA]</scope>
    <source>
        <strain evidence="2">KCTC 62164</strain>
    </source>
</reference>
<protein>
    <submittedName>
        <fullName evidence="1">DUF934 domain-containing protein</fullName>
    </submittedName>
</protein>
<dbReference type="Proteomes" id="UP001595444">
    <property type="component" value="Unassembled WGS sequence"/>
</dbReference>
<sequence length="169" mass="18148">MVLLSLNKKTPGNWTLVSDVETIPATGAIAVPVAALTADNNSLLNREGGIGVIVSTDTSYTELAPLVEKAAFFAVTFPGFGDGRGFSLAVRLRKDLGFKGEIRAVGPVIPDQAMHLMRAGFDSVEVTDARKDAFEKALHRYQDFYQADFIGTNSVAHVRHGAPAERKTS</sequence>
<keyword evidence="2" id="KW-1185">Reference proteome</keyword>
<evidence type="ECO:0000313" key="2">
    <source>
        <dbReference type="Proteomes" id="UP001595444"/>
    </source>
</evidence>
<dbReference type="InterPro" id="IPR008318">
    <property type="entry name" value="UCP030820"/>
</dbReference>
<dbReference type="RefSeq" id="WP_194213872.1">
    <property type="nucleotide sequence ID" value="NZ_CP061205.1"/>
</dbReference>
<accession>A0ABV7D6G6</accession>
<organism evidence="1 2">
    <name type="scientific">Kordiimonas pumila</name>
    <dbReference type="NCBI Taxonomy" id="2161677"/>
    <lineage>
        <taxon>Bacteria</taxon>
        <taxon>Pseudomonadati</taxon>
        <taxon>Pseudomonadota</taxon>
        <taxon>Alphaproteobacteria</taxon>
        <taxon>Kordiimonadales</taxon>
        <taxon>Kordiimonadaceae</taxon>
        <taxon>Kordiimonas</taxon>
    </lineage>
</organism>
<proteinExistence type="predicted"/>
<gene>
    <name evidence="1" type="ORF">ACFOKA_11185</name>
</gene>
<dbReference type="Pfam" id="PF06073">
    <property type="entry name" value="DUF934"/>
    <property type="match status" value="1"/>
</dbReference>
<name>A0ABV7D6G6_9PROT</name>
<evidence type="ECO:0000313" key="1">
    <source>
        <dbReference type="EMBL" id="MFC3052465.1"/>
    </source>
</evidence>